<feature type="transmembrane region" description="Helical" evidence="7">
    <location>
        <begin position="280"/>
        <end position="303"/>
    </location>
</feature>
<dbReference type="Pfam" id="PF00528">
    <property type="entry name" value="BPD_transp_1"/>
    <property type="match status" value="2"/>
</dbReference>
<accession>A0A7D8AJA3</accession>
<feature type="transmembrane region" description="Helical" evidence="7">
    <location>
        <begin position="458"/>
        <end position="486"/>
    </location>
</feature>
<evidence type="ECO:0000313" key="10">
    <source>
        <dbReference type="Proteomes" id="UP000515708"/>
    </source>
</evidence>
<comment type="similarity">
    <text evidence="7">Belongs to the binding-protein-dependent transport system permease family.</text>
</comment>
<dbReference type="AlphaFoldDB" id="A0A7D8AJA3"/>
<feature type="transmembrane region" description="Helical" evidence="7">
    <location>
        <begin position="386"/>
        <end position="405"/>
    </location>
</feature>
<feature type="transmembrane region" description="Helical" evidence="7">
    <location>
        <begin position="24"/>
        <end position="45"/>
    </location>
</feature>
<dbReference type="Gene3D" id="1.10.3720.10">
    <property type="entry name" value="MetI-like"/>
    <property type="match status" value="2"/>
</dbReference>
<dbReference type="Proteomes" id="UP000515708">
    <property type="component" value="Chromosome"/>
</dbReference>
<feature type="transmembrane region" description="Helical" evidence="7">
    <location>
        <begin position="506"/>
        <end position="526"/>
    </location>
</feature>
<evidence type="ECO:0000256" key="2">
    <source>
        <dbReference type="ARBA" id="ARBA00022448"/>
    </source>
</evidence>
<feature type="transmembrane region" description="Helical" evidence="7">
    <location>
        <begin position="411"/>
        <end position="431"/>
    </location>
</feature>
<comment type="subcellular location">
    <subcellularLocation>
        <location evidence="1 7">Cell membrane</location>
        <topology evidence="1 7">Multi-pass membrane protein</topology>
    </subcellularLocation>
</comment>
<evidence type="ECO:0000256" key="7">
    <source>
        <dbReference type="RuleBase" id="RU363032"/>
    </source>
</evidence>
<organism evidence="9 10">
    <name type="scientific">Microbacterium esteraromaticum</name>
    <dbReference type="NCBI Taxonomy" id="57043"/>
    <lineage>
        <taxon>Bacteria</taxon>
        <taxon>Bacillati</taxon>
        <taxon>Actinomycetota</taxon>
        <taxon>Actinomycetes</taxon>
        <taxon>Micrococcales</taxon>
        <taxon>Microbacteriaceae</taxon>
        <taxon>Microbacterium</taxon>
    </lineage>
</organism>
<reference evidence="9 10" key="1">
    <citation type="journal article" date="2020" name="Front. Microbiol.">
        <title>Design of Bacterial Strain-Specific qPCR Assays Using NGS Data and Publicly Available Resources and Its Application to Track Biocontrol Strains.</title>
        <authorList>
            <person name="Hernandez I."/>
            <person name="Sant C."/>
            <person name="Martinez R."/>
            <person name="Fernandez C."/>
        </authorList>
    </citation>
    <scope>NUCLEOTIDE SEQUENCE [LARGE SCALE GENOMIC DNA]</scope>
    <source>
        <strain evidence="9 10">B24</strain>
    </source>
</reference>
<protein>
    <submittedName>
        <fullName evidence="9">ABC transporter permease subunit</fullName>
    </submittedName>
</protein>
<dbReference type="RefSeq" id="WP_182256049.1">
    <property type="nucleotide sequence ID" value="NZ_CP043732.1"/>
</dbReference>
<dbReference type="GO" id="GO:0005886">
    <property type="term" value="C:plasma membrane"/>
    <property type="evidence" value="ECO:0007669"/>
    <property type="project" value="UniProtKB-SubCell"/>
</dbReference>
<proteinExistence type="inferred from homology"/>
<evidence type="ECO:0000259" key="8">
    <source>
        <dbReference type="PROSITE" id="PS50928"/>
    </source>
</evidence>
<dbReference type="GO" id="GO:0055085">
    <property type="term" value="P:transmembrane transport"/>
    <property type="evidence" value="ECO:0007669"/>
    <property type="project" value="InterPro"/>
</dbReference>
<keyword evidence="3" id="KW-1003">Cell membrane</keyword>
<dbReference type="InterPro" id="IPR035906">
    <property type="entry name" value="MetI-like_sf"/>
</dbReference>
<dbReference type="PROSITE" id="PS50928">
    <property type="entry name" value="ABC_TM1"/>
    <property type="match status" value="2"/>
</dbReference>
<feature type="transmembrane region" description="Helical" evidence="7">
    <location>
        <begin position="190"/>
        <end position="213"/>
    </location>
</feature>
<evidence type="ECO:0000313" key="9">
    <source>
        <dbReference type="EMBL" id="QMU97006.1"/>
    </source>
</evidence>
<dbReference type="PANTHER" id="PTHR30151">
    <property type="entry name" value="ALKANE SULFONATE ABC TRANSPORTER-RELATED, MEMBRANE SUBUNIT"/>
    <property type="match status" value="1"/>
</dbReference>
<dbReference type="InterPro" id="IPR000515">
    <property type="entry name" value="MetI-like"/>
</dbReference>
<dbReference type="SUPFAM" id="SSF161098">
    <property type="entry name" value="MetI-like"/>
    <property type="match status" value="2"/>
</dbReference>
<evidence type="ECO:0000256" key="3">
    <source>
        <dbReference type="ARBA" id="ARBA00022475"/>
    </source>
</evidence>
<feature type="transmembrane region" description="Helical" evidence="7">
    <location>
        <begin position="233"/>
        <end position="259"/>
    </location>
</feature>
<dbReference type="EMBL" id="CP043732">
    <property type="protein sequence ID" value="QMU97006.1"/>
    <property type="molecule type" value="Genomic_DNA"/>
</dbReference>
<feature type="transmembrane region" description="Helical" evidence="7">
    <location>
        <begin position="78"/>
        <end position="103"/>
    </location>
</feature>
<keyword evidence="4 7" id="KW-0812">Transmembrane</keyword>
<feature type="transmembrane region" description="Helical" evidence="7">
    <location>
        <begin position="351"/>
        <end position="374"/>
    </location>
</feature>
<dbReference type="PANTHER" id="PTHR30151:SF20">
    <property type="entry name" value="ABC TRANSPORTER PERMEASE PROTEIN HI_0355-RELATED"/>
    <property type="match status" value="1"/>
</dbReference>
<gene>
    <name evidence="9" type="ORF">FVO59_07035</name>
</gene>
<keyword evidence="2 7" id="KW-0813">Transport</keyword>
<evidence type="ECO:0000256" key="5">
    <source>
        <dbReference type="ARBA" id="ARBA00022989"/>
    </source>
</evidence>
<keyword evidence="6 7" id="KW-0472">Membrane</keyword>
<feature type="domain" description="ABC transmembrane type-1" evidence="8">
    <location>
        <begin position="346"/>
        <end position="527"/>
    </location>
</feature>
<evidence type="ECO:0000256" key="4">
    <source>
        <dbReference type="ARBA" id="ARBA00022692"/>
    </source>
</evidence>
<evidence type="ECO:0000256" key="1">
    <source>
        <dbReference type="ARBA" id="ARBA00004651"/>
    </source>
</evidence>
<sequence>MTTASTSSTRAVRRPGASRQERRWPLPVAMVVGLLALWMLSAALLSGTHLVPYPWELAGRIVQDAPLLGANIGPTLRVAALGFLFGALAVLPLAAVGVVWAPVEPIVMRVAVVVHVIPFVAIAPIIVVTMPGEPARVTIAALQVYFPLLIGVLLGLKSTDERAVDVVTTSGGGRWAVLRYVRLPSAVPNLLGALQIAVPAAVLGALIAEFFGADRGLGAILVNAQDSLLTERVWAIALTIGAIATLGYGLVTLIGRLVFPWAGRGASVGTTVAGAEQATVARWQLILGSVVSAALLLGLWWSLRPAFQLDAFFVKDPIDVLRFLTEGNMLTSEPASVFWSRFAVATAETGVHAGIGFVVGTAVAVLGAIALVAVPGLERAAMPFAIVLRSMPLVALTPLIVLLFGRGLFGVTVLITLVTFFPTLVTVILGLRAAPEGAIDVIRASGGSPLSAALRVRLLYAVPAITASARIAIPAAVSGAMLAEWLATGDGLGDMITLAAVNADYFTLWSAGALVVVLVLALYGLVNVVDRAVSRRLGVAF</sequence>
<keyword evidence="5 7" id="KW-1133">Transmembrane helix</keyword>
<feature type="transmembrane region" description="Helical" evidence="7">
    <location>
        <begin position="110"/>
        <end position="131"/>
    </location>
</feature>
<name>A0A7D8AJA3_9MICO</name>
<feature type="transmembrane region" description="Helical" evidence="7">
    <location>
        <begin position="137"/>
        <end position="156"/>
    </location>
</feature>
<evidence type="ECO:0000256" key="6">
    <source>
        <dbReference type="ARBA" id="ARBA00023136"/>
    </source>
</evidence>
<feature type="domain" description="ABC transmembrane type-1" evidence="8">
    <location>
        <begin position="72"/>
        <end position="255"/>
    </location>
</feature>